<feature type="region of interest" description="Disordered" evidence="1">
    <location>
        <begin position="1"/>
        <end position="32"/>
    </location>
</feature>
<proteinExistence type="predicted"/>
<dbReference type="Proteomes" id="UP000658225">
    <property type="component" value="Unassembled WGS sequence"/>
</dbReference>
<sequence>MADLQKINRKIQNRSESNGRIMQTETQSKGNSARASKYGLGLIQARLKKTSETVIALQFLIMNIEKILRDSFLPIFQNWLQDMLSGLQYGLAYKFA</sequence>
<dbReference type="EMBL" id="JADBEL010000037">
    <property type="protein sequence ID" value="MBE1556822.1"/>
    <property type="molecule type" value="Genomic_DNA"/>
</dbReference>
<evidence type="ECO:0000313" key="3">
    <source>
        <dbReference type="Proteomes" id="UP000658225"/>
    </source>
</evidence>
<name>A0A927MPD3_9BACL</name>
<accession>A0A927MPD3</accession>
<evidence type="ECO:0000256" key="1">
    <source>
        <dbReference type="SAM" id="MobiDB-lite"/>
    </source>
</evidence>
<protein>
    <recommendedName>
        <fullName evidence="4">Transposase DDE domain-containing protein</fullName>
    </recommendedName>
</protein>
<reference evidence="2" key="1">
    <citation type="submission" date="2020-10" db="EMBL/GenBank/DDBJ databases">
        <title>Genomic Encyclopedia of Type Strains, Phase IV (KMG-IV): sequencing the most valuable type-strain genomes for metagenomic binning, comparative biology and taxonomic classification.</title>
        <authorList>
            <person name="Goeker M."/>
        </authorList>
    </citation>
    <scope>NUCLEOTIDE SEQUENCE</scope>
    <source>
        <strain evidence="2">DSM 13886</strain>
    </source>
</reference>
<evidence type="ECO:0000313" key="2">
    <source>
        <dbReference type="EMBL" id="MBE1556822.1"/>
    </source>
</evidence>
<organism evidence="2 3">
    <name type="scientific">Sporosarcina limicola</name>
    <dbReference type="NCBI Taxonomy" id="34101"/>
    <lineage>
        <taxon>Bacteria</taxon>
        <taxon>Bacillati</taxon>
        <taxon>Bacillota</taxon>
        <taxon>Bacilli</taxon>
        <taxon>Bacillales</taxon>
        <taxon>Caryophanaceae</taxon>
        <taxon>Sporosarcina</taxon>
    </lineage>
</organism>
<feature type="compositionally biased region" description="Polar residues" evidence="1">
    <location>
        <begin position="14"/>
        <end position="32"/>
    </location>
</feature>
<dbReference type="AlphaFoldDB" id="A0A927MPD3"/>
<gene>
    <name evidence="2" type="ORF">H4683_003948</name>
</gene>
<comment type="caution">
    <text evidence="2">The sequence shown here is derived from an EMBL/GenBank/DDBJ whole genome shotgun (WGS) entry which is preliminary data.</text>
</comment>
<keyword evidence="3" id="KW-1185">Reference proteome</keyword>
<evidence type="ECO:0008006" key="4">
    <source>
        <dbReference type="Google" id="ProtNLM"/>
    </source>
</evidence>